<proteinExistence type="predicted"/>
<accession>A0A7S1JI87</accession>
<evidence type="ECO:0000313" key="1">
    <source>
        <dbReference type="EMBL" id="CAD9044363.1"/>
    </source>
</evidence>
<dbReference type="AlphaFoldDB" id="A0A7S1JI87"/>
<gene>
    <name evidence="1" type="ORF">EGYM00392_LOCUS55547</name>
</gene>
<reference evidence="1" key="1">
    <citation type="submission" date="2021-01" db="EMBL/GenBank/DDBJ databases">
        <authorList>
            <person name="Corre E."/>
            <person name="Pelletier E."/>
            <person name="Niang G."/>
            <person name="Scheremetjew M."/>
            <person name="Finn R."/>
            <person name="Kale V."/>
            <person name="Holt S."/>
            <person name="Cochrane G."/>
            <person name="Meng A."/>
            <person name="Brown T."/>
            <person name="Cohen L."/>
        </authorList>
    </citation>
    <scope>NUCLEOTIDE SEQUENCE</scope>
    <source>
        <strain evidence="1">NIES-381</strain>
    </source>
</reference>
<sequence>MALLRRIPPCRIHIGKAVTADDTRWWQMQVTEVVRRNPQLGPHSSVDNLTGIGKNLVGRMVSKGYTEIEQVASMSDDALHELLRESKDFHYIPAAREQARVFMKYYSERNNQNIRHRALAGRGP</sequence>
<dbReference type="EMBL" id="HBGA01152859">
    <property type="protein sequence ID" value="CAD9044363.1"/>
    <property type="molecule type" value="Transcribed_RNA"/>
</dbReference>
<protein>
    <submittedName>
        <fullName evidence="1">Uncharacterized protein</fullName>
    </submittedName>
</protein>
<name>A0A7S1JI87_9EUGL</name>
<organism evidence="1">
    <name type="scientific">Eutreptiella gymnastica</name>
    <dbReference type="NCBI Taxonomy" id="73025"/>
    <lineage>
        <taxon>Eukaryota</taxon>
        <taxon>Discoba</taxon>
        <taxon>Euglenozoa</taxon>
        <taxon>Euglenida</taxon>
        <taxon>Spirocuta</taxon>
        <taxon>Euglenophyceae</taxon>
        <taxon>Eutreptiales</taxon>
        <taxon>Eutreptiaceae</taxon>
        <taxon>Eutreptiella</taxon>
    </lineage>
</organism>